<evidence type="ECO:0000256" key="7">
    <source>
        <dbReference type="PIRSR" id="PIRSR006356-1"/>
    </source>
</evidence>
<comment type="subcellular location">
    <subcellularLocation>
        <location evidence="6">Cytoplasm</location>
    </subcellularLocation>
</comment>
<comment type="catalytic activity">
    <reaction evidence="5 6">
        <text>L-arginine + H2O = L-citrulline + NH4(+)</text>
        <dbReference type="Rhea" id="RHEA:19597"/>
        <dbReference type="ChEBI" id="CHEBI:15377"/>
        <dbReference type="ChEBI" id="CHEBI:28938"/>
        <dbReference type="ChEBI" id="CHEBI:32682"/>
        <dbReference type="ChEBI" id="CHEBI:57743"/>
        <dbReference type="EC" id="3.5.3.6"/>
    </reaction>
</comment>
<evidence type="ECO:0000256" key="1">
    <source>
        <dbReference type="ARBA" id="ARBA00005213"/>
    </source>
</evidence>
<comment type="caution">
    <text evidence="8">The sequence shown here is derived from an EMBL/GenBank/DDBJ whole genome shotgun (WGS) entry which is preliminary data.</text>
</comment>
<dbReference type="PRINTS" id="PR01466">
    <property type="entry name" value="ARGDEIMINASE"/>
</dbReference>
<dbReference type="GO" id="GO:0019546">
    <property type="term" value="P:L-arginine deiminase pathway"/>
    <property type="evidence" value="ECO:0007669"/>
    <property type="project" value="UniProtKB-UniRule"/>
</dbReference>
<accession>B6W6V5</accession>
<reference evidence="8 9" key="2">
    <citation type="submission" date="2008-10" db="EMBL/GenBank/DDBJ databases">
        <title>Draft genome sequence of Anaerococcus hydrogenalis (DSM 7454).</title>
        <authorList>
            <person name="Sudarsanam P."/>
            <person name="Ley R."/>
            <person name="Guruge J."/>
            <person name="Turnbaugh P.J."/>
            <person name="Mahowald M."/>
            <person name="Liep D."/>
            <person name="Gordon J."/>
        </authorList>
    </citation>
    <scope>NUCLEOTIDE SEQUENCE [LARGE SCALE GENOMIC DNA]</scope>
    <source>
        <strain evidence="8 9">DSM 7454</strain>
    </source>
</reference>
<evidence type="ECO:0000256" key="6">
    <source>
        <dbReference type="HAMAP-Rule" id="MF_00242"/>
    </source>
</evidence>
<sequence length="437" mass="49968">MMYTISIRVMNLCLGWDYFLLNCILGGSMAKIQVTSEIKALKKVLVHRPGEELLNLTPSNLENFLFDDIPDLTSCQKEHDRFTKIMRDEGVDVVYLEDLMAETLDCNESLREIFLDQYLKETGCSDKKLLEMSKEYFEQIKDNKKLVEKTMAGLTLKELGLFKDKDLDKMEVGKSYLAINPMPNLYFTRDPFTSIGNGLVFNKMYSMTRNRETIYCDYIFRYHPAYRENVPIFYGRDNDYHIEGGDVLNGNDHTLLIGISQRTQFEAIKLLAEKLFFGDYENKIEKIYALKIPHNRSFMHLDTVFTQVDIDAFTYHPAIIKKMEVKILSKDSLKNELKIEKASGNLDQILANALAIKNVRLIPCGGGDPIAAEREQWNDGSNTLTLAPGKVLVYKRNTVTNKALRKAGIEVLELDASNLTVGRGGPRCMSMPLERDL</sequence>
<dbReference type="SUPFAM" id="SSF55909">
    <property type="entry name" value="Pentein"/>
    <property type="match status" value="1"/>
</dbReference>
<keyword evidence="4 6" id="KW-0378">Hydrolase</keyword>
<keyword evidence="6" id="KW-0963">Cytoplasm</keyword>
<dbReference type="STRING" id="561177.ANHYDRO_00289"/>
<dbReference type="GO" id="GO:0016990">
    <property type="term" value="F:arginine deiminase activity"/>
    <property type="evidence" value="ECO:0007669"/>
    <property type="project" value="UniProtKB-UniRule"/>
</dbReference>
<dbReference type="NCBIfam" id="TIGR01078">
    <property type="entry name" value="arcA"/>
    <property type="match status" value="1"/>
</dbReference>
<proteinExistence type="inferred from homology"/>
<evidence type="ECO:0000256" key="2">
    <source>
        <dbReference type="ARBA" id="ARBA00010206"/>
    </source>
</evidence>
<organism evidence="8 9">
    <name type="scientific">Anaerococcus hydrogenalis DSM 7454</name>
    <dbReference type="NCBI Taxonomy" id="561177"/>
    <lineage>
        <taxon>Bacteria</taxon>
        <taxon>Bacillati</taxon>
        <taxon>Bacillota</taxon>
        <taxon>Tissierellia</taxon>
        <taxon>Tissierellales</taxon>
        <taxon>Peptoniphilaceae</taxon>
        <taxon>Anaerococcus</taxon>
    </lineage>
</organism>
<name>B6W6V5_9FIRM</name>
<dbReference type="EC" id="3.5.3.6" evidence="6"/>
<evidence type="ECO:0000256" key="3">
    <source>
        <dbReference type="ARBA" id="ARBA00022503"/>
    </source>
</evidence>
<dbReference type="Gene3D" id="3.75.10.10">
    <property type="entry name" value="L-arginine/glycine Amidinotransferase, Chain A"/>
    <property type="match status" value="1"/>
</dbReference>
<keyword evidence="3 6" id="KW-0056">Arginine metabolism</keyword>
<evidence type="ECO:0000313" key="9">
    <source>
        <dbReference type="Proteomes" id="UP000005451"/>
    </source>
</evidence>
<feature type="active site" description="Amidino-cysteine intermediate" evidence="6 7">
    <location>
        <position position="428"/>
    </location>
</feature>
<dbReference type="eggNOG" id="COG2235">
    <property type="taxonomic scope" value="Bacteria"/>
</dbReference>
<comment type="similarity">
    <text evidence="2 6">Belongs to the arginine deiminase family.</text>
</comment>
<comment type="pathway">
    <text evidence="1 6">Amino-acid degradation; L-arginine degradation via ADI pathway; carbamoyl phosphate from L-arginine: step 1/2.</text>
</comment>
<evidence type="ECO:0000313" key="8">
    <source>
        <dbReference type="EMBL" id="EEB36852.1"/>
    </source>
</evidence>
<dbReference type="AlphaFoldDB" id="B6W6V5"/>
<evidence type="ECO:0000256" key="4">
    <source>
        <dbReference type="ARBA" id="ARBA00022801"/>
    </source>
</evidence>
<dbReference type="NCBIfam" id="NF002381">
    <property type="entry name" value="PRK01388.1"/>
    <property type="match status" value="1"/>
</dbReference>
<dbReference type="HAMAP" id="MF_00242">
    <property type="entry name" value="Arg_deiminase"/>
    <property type="match status" value="1"/>
</dbReference>
<evidence type="ECO:0000256" key="5">
    <source>
        <dbReference type="ARBA" id="ARBA00049429"/>
    </source>
</evidence>
<dbReference type="Proteomes" id="UP000005451">
    <property type="component" value="Unassembled WGS sequence"/>
</dbReference>
<dbReference type="UniPathway" id="UPA00254">
    <property type="reaction ID" value="UER00364"/>
</dbReference>
<gene>
    <name evidence="6" type="primary">arcA</name>
    <name evidence="8" type="ORF">ANHYDRO_00289</name>
</gene>
<dbReference type="Pfam" id="PF02274">
    <property type="entry name" value="ADI"/>
    <property type="match status" value="1"/>
</dbReference>
<reference evidence="8 9" key="1">
    <citation type="submission" date="2008-09" db="EMBL/GenBank/DDBJ databases">
        <authorList>
            <person name="Fulton L."/>
            <person name="Clifton S."/>
            <person name="Fulton B."/>
            <person name="Xu J."/>
            <person name="Minx P."/>
            <person name="Pepin K.H."/>
            <person name="Johnson M."/>
            <person name="Thiruvilangam P."/>
            <person name="Bhonagiri V."/>
            <person name="Nash W.E."/>
            <person name="Mardis E.R."/>
            <person name="Wilson R.K."/>
        </authorList>
    </citation>
    <scope>NUCLEOTIDE SEQUENCE [LARGE SCALE GENOMIC DNA]</scope>
    <source>
        <strain evidence="8 9">DSM 7454</strain>
    </source>
</reference>
<dbReference type="PANTHER" id="PTHR47271:SF2">
    <property type="entry name" value="ARGININE DEIMINASE"/>
    <property type="match status" value="1"/>
</dbReference>
<dbReference type="PANTHER" id="PTHR47271">
    <property type="entry name" value="ARGININE DEIMINASE"/>
    <property type="match status" value="1"/>
</dbReference>
<protein>
    <recommendedName>
        <fullName evidence="6">Arginine deiminase</fullName>
        <shortName evidence="6">ADI</shortName>
        <ecNumber evidence="6">3.5.3.6</ecNumber>
    </recommendedName>
    <alternativeName>
        <fullName evidence="6">Arginine dihydrolase</fullName>
        <shortName evidence="6">AD</shortName>
    </alternativeName>
</protein>
<dbReference type="InterPro" id="IPR003876">
    <property type="entry name" value="Arg_deiminase"/>
</dbReference>
<dbReference type="EMBL" id="ABXA01000005">
    <property type="protein sequence ID" value="EEB36852.1"/>
    <property type="molecule type" value="Genomic_DNA"/>
</dbReference>
<dbReference type="PIRSF" id="PIRSF006356">
    <property type="entry name" value="Arg_deiminase"/>
    <property type="match status" value="1"/>
</dbReference>
<dbReference type="Gene3D" id="1.10.3930.10">
    <property type="entry name" value="Arginine deiminase"/>
    <property type="match status" value="1"/>
</dbReference>
<dbReference type="GO" id="GO:0005737">
    <property type="term" value="C:cytoplasm"/>
    <property type="evidence" value="ECO:0007669"/>
    <property type="project" value="UniProtKB-SubCell"/>
</dbReference>